<reference evidence="2" key="1">
    <citation type="journal article" date="2023" name="Mol. Phylogenet. Evol.">
        <title>Genome-scale phylogeny and comparative genomics of the fungal order Sordariales.</title>
        <authorList>
            <person name="Hensen N."/>
            <person name="Bonometti L."/>
            <person name="Westerberg I."/>
            <person name="Brannstrom I.O."/>
            <person name="Guillou S."/>
            <person name="Cros-Aarteil S."/>
            <person name="Calhoun S."/>
            <person name="Haridas S."/>
            <person name="Kuo A."/>
            <person name="Mondo S."/>
            <person name="Pangilinan J."/>
            <person name="Riley R."/>
            <person name="LaButti K."/>
            <person name="Andreopoulos B."/>
            <person name="Lipzen A."/>
            <person name="Chen C."/>
            <person name="Yan M."/>
            <person name="Daum C."/>
            <person name="Ng V."/>
            <person name="Clum A."/>
            <person name="Steindorff A."/>
            <person name="Ohm R.A."/>
            <person name="Martin F."/>
            <person name="Silar P."/>
            <person name="Natvig D.O."/>
            <person name="Lalanne C."/>
            <person name="Gautier V."/>
            <person name="Ament-Velasquez S.L."/>
            <person name="Kruys A."/>
            <person name="Hutchinson M.I."/>
            <person name="Powell A.J."/>
            <person name="Barry K."/>
            <person name="Miller A.N."/>
            <person name="Grigoriev I.V."/>
            <person name="Debuchy R."/>
            <person name="Gladieux P."/>
            <person name="Hiltunen Thoren M."/>
            <person name="Johannesson H."/>
        </authorList>
    </citation>
    <scope>NUCLEOTIDE SEQUENCE [LARGE SCALE GENOMIC DNA]</scope>
    <source>
        <strain evidence="2">CBS 340.73</strain>
    </source>
</reference>
<dbReference type="InterPro" id="IPR052058">
    <property type="entry name" value="Alcohol_O-acetyltransferase"/>
</dbReference>
<dbReference type="Pfam" id="PF07247">
    <property type="entry name" value="AATase"/>
    <property type="match status" value="1"/>
</dbReference>
<sequence>MATFQTQEVRGLFETAVANVVLGLPSLQAGIAGENTSEPQFISVASLNLSNHIEWKDTAGNALQNHDSSLLRILEEQHDQLWPEISVRPPWKVTAVVGRDSTRDGLMLDILFAAHHSLCDGRSTAAFHARLLNELNNPSGQPPHLSGHILTVSEPVLLPQPLEKLVKFSISWGFMLRTLWRELAPGLLQPPRPPAPWTGKAIALEPYRTKLRLVTVSTETLSRLLASCRANSTTLTPLLHVLVLASLSRRVQPDTAKSFASSTPIDMRPFIDPSLRPNGFGGSVGVFVTSQSHSFEPSVVERLRASVEEDLIWRLATDLRMSMKKRLDVIPKDDITGMLQWVGDWHKYWLAKLGAPRGDTWSVSNIGSMPGTLEEGDYPPAKWRIQRSIFTQSVMAAGSAIGINVSGVTGTSFCISLSWQEGIVETELLDGLADDLHVWLRHFGRDGRFDIGSVAERGDLRG</sequence>
<name>A0AAN6S651_9PEZI</name>
<dbReference type="GO" id="GO:0008080">
    <property type="term" value="F:N-acetyltransferase activity"/>
    <property type="evidence" value="ECO:0007669"/>
    <property type="project" value="TreeGrafter"/>
</dbReference>
<dbReference type="EMBL" id="MU853779">
    <property type="protein sequence ID" value="KAK3941825.1"/>
    <property type="molecule type" value="Genomic_DNA"/>
</dbReference>
<accession>A0AAN6S651</accession>
<dbReference type="Gene3D" id="3.30.559.30">
    <property type="entry name" value="Nonribosomal peptide synthetase, condensation domain"/>
    <property type="match status" value="1"/>
</dbReference>
<evidence type="ECO:0000313" key="2">
    <source>
        <dbReference type="Proteomes" id="UP001303473"/>
    </source>
</evidence>
<dbReference type="PANTHER" id="PTHR28037:SF1">
    <property type="entry name" value="ALCOHOL O-ACETYLTRANSFERASE 1-RELATED"/>
    <property type="match status" value="1"/>
</dbReference>
<evidence type="ECO:0000313" key="1">
    <source>
        <dbReference type="EMBL" id="KAK3941825.1"/>
    </source>
</evidence>
<dbReference type="SUPFAM" id="SSF52777">
    <property type="entry name" value="CoA-dependent acyltransferases"/>
    <property type="match status" value="1"/>
</dbReference>
<protein>
    <submittedName>
        <fullName evidence="1">Alcohol O-acetyltransferase 1</fullName>
    </submittedName>
</protein>
<dbReference type="AlphaFoldDB" id="A0AAN6S651"/>
<dbReference type="Gene3D" id="3.30.559.10">
    <property type="entry name" value="Chloramphenicol acetyltransferase-like domain"/>
    <property type="match status" value="1"/>
</dbReference>
<dbReference type="Proteomes" id="UP001303473">
    <property type="component" value="Unassembled WGS sequence"/>
</dbReference>
<proteinExistence type="predicted"/>
<dbReference type="InterPro" id="IPR010828">
    <property type="entry name" value="Atf2/Sli1-like"/>
</dbReference>
<dbReference type="PANTHER" id="PTHR28037">
    <property type="entry name" value="ALCOHOL O-ACETYLTRANSFERASE 1-RELATED"/>
    <property type="match status" value="1"/>
</dbReference>
<gene>
    <name evidence="1" type="ORF">QBC46DRAFT_381539</name>
</gene>
<comment type="caution">
    <text evidence="1">The sequence shown here is derived from an EMBL/GenBank/DDBJ whole genome shotgun (WGS) entry which is preliminary data.</text>
</comment>
<organism evidence="1 2">
    <name type="scientific">Diplogelasinospora grovesii</name>
    <dbReference type="NCBI Taxonomy" id="303347"/>
    <lineage>
        <taxon>Eukaryota</taxon>
        <taxon>Fungi</taxon>
        <taxon>Dikarya</taxon>
        <taxon>Ascomycota</taxon>
        <taxon>Pezizomycotina</taxon>
        <taxon>Sordariomycetes</taxon>
        <taxon>Sordariomycetidae</taxon>
        <taxon>Sordariales</taxon>
        <taxon>Diplogelasinosporaceae</taxon>
        <taxon>Diplogelasinospora</taxon>
    </lineage>
</organism>
<dbReference type="InterPro" id="IPR023213">
    <property type="entry name" value="CAT-like_dom_sf"/>
</dbReference>
<keyword evidence="2" id="KW-1185">Reference proteome</keyword>